<dbReference type="InterPro" id="IPR001128">
    <property type="entry name" value="Cyt_P450"/>
</dbReference>
<keyword evidence="3 8" id="KW-0349">Heme</keyword>
<keyword evidence="5 9" id="KW-0560">Oxidoreductase</keyword>
<dbReference type="InterPro" id="IPR002403">
    <property type="entry name" value="Cyt_P450_E_grp-IV"/>
</dbReference>
<comment type="similarity">
    <text evidence="2 9">Belongs to the cytochrome P450 family.</text>
</comment>
<dbReference type="PRINTS" id="PR00465">
    <property type="entry name" value="EP450IV"/>
</dbReference>
<evidence type="ECO:0000256" key="1">
    <source>
        <dbReference type="ARBA" id="ARBA00001971"/>
    </source>
</evidence>
<evidence type="ECO:0000256" key="2">
    <source>
        <dbReference type="ARBA" id="ARBA00010617"/>
    </source>
</evidence>
<keyword evidence="10" id="KW-0812">Transmembrane</keyword>
<dbReference type="GO" id="GO:0004497">
    <property type="term" value="F:monooxygenase activity"/>
    <property type="evidence" value="ECO:0007669"/>
    <property type="project" value="UniProtKB-KW"/>
</dbReference>
<dbReference type="Proteomes" id="UP000266234">
    <property type="component" value="Unassembled WGS sequence"/>
</dbReference>
<evidence type="ECO:0000256" key="5">
    <source>
        <dbReference type="ARBA" id="ARBA00023002"/>
    </source>
</evidence>
<dbReference type="SUPFAM" id="SSF48264">
    <property type="entry name" value="Cytochrome P450"/>
    <property type="match status" value="1"/>
</dbReference>
<reference evidence="11 12" key="1">
    <citation type="journal article" date="2018" name="PLoS Pathog.">
        <title>Evolution of structural diversity of trichothecenes, a family of toxins produced by plant pathogenic and entomopathogenic fungi.</title>
        <authorList>
            <person name="Proctor R.H."/>
            <person name="McCormick S.P."/>
            <person name="Kim H.S."/>
            <person name="Cardoza R.E."/>
            <person name="Stanley A.M."/>
            <person name="Lindo L."/>
            <person name="Kelly A."/>
            <person name="Brown D.W."/>
            <person name="Lee T."/>
            <person name="Vaughan M.M."/>
            <person name="Alexander N.J."/>
            <person name="Busman M."/>
            <person name="Gutierrez S."/>
        </authorList>
    </citation>
    <scope>NUCLEOTIDE SEQUENCE [LARGE SCALE GENOMIC DNA]</scope>
    <source>
        <strain evidence="11 12">NRRL 20695</strain>
    </source>
</reference>
<evidence type="ECO:0000256" key="9">
    <source>
        <dbReference type="RuleBase" id="RU000461"/>
    </source>
</evidence>
<comment type="caution">
    <text evidence="11">The sequence shown here is derived from an EMBL/GenBank/DDBJ whole genome shotgun (WGS) entry which is preliminary data.</text>
</comment>
<evidence type="ECO:0000313" key="12">
    <source>
        <dbReference type="Proteomes" id="UP000266234"/>
    </source>
</evidence>
<dbReference type="EMBL" id="PXOG01000053">
    <property type="protein sequence ID" value="RGP79184.1"/>
    <property type="molecule type" value="Genomic_DNA"/>
</dbReference>
<evidence type="ECO:0000256" key="3">
    <source>
        <dbReference type="ARBA" id="ARBA00022617"/>
    </source>
</evidence>
<evidence type="ECO:0000313" key="11">
    <source>
        <dbReference type="EMBL" id="RGP79184.1"/>
    </source>
</evidence>
<dbReference type="AlphaFoldDB" id="A0A395T369"/>
<dbReference type="PANTHER" id="PTHR46206:SF2">
    <property type="entry name" value="CYTOCHROME P450 MONOOXYGENASE AUSG-RELATED"/>
    <property type="match status" value="1"/>
</dbReference>
<evidence type="ECO:0000256" key="7">
    <source>
        <dbReference type="ARBA" id="ARBA00023033"/>
    </source>
</evidence>
<evidence type="ECO:0000256" key="4">
    <source>
        <dbReference type="ARBA" id="ARBA00022723"/>
    </source>
</evidence>
<protein>
    <submittedName>
        <fullName evidence="11">Putative cytochrome p450 monooxygenase lova</fullName>
    </submittedName>
</protein>
<accession>A0A395T369</accession>
<evidence type="ECO:0000256" key="10">
    <source>
        <dbReference type="SAM" id="Phobius"/>
    </source>
</evidence>
<dbReference type="OrthoDB" id="1844152at2759"/>
<dbReference type="CDD" id="cd11041">
    <property type="entry name" value="CYP503A1-like"/>
    <property type="match status" value="1"/>
</dbReference>
<evidence type="ECO:0000256" key="6">
    <source>
        <dbReference type="ARBA" id="ARBA00023004"/>
    </source>
</evidence>
<dbReference type="PROSITE" id="PS00086">
    <property type="entry name" value="CYTOCHROME_P450"/>
    <property type="match status" value="1"/>
</dbReference>
<name>A0A395T369_9HYPO</name>
<feature type="transmembrane region" description="Helical" evidence="10">
    <location>
        <begin position="12"/>
        <end position="32"/>
    </location>
</feature>
<proteinExistence type="inferred from homology"/>
<dbReference type="InterPro" id="IPR036396">
    <property type="entry name" value="Cyt_P450_sf"/>
</dbReference>
<keyword evidence="4 8" id="KW-0479">Metal-binding</keyword>
<keyword evidence="7 9" id="KW-0503">Monooxygenase</keyword>
<feature type="binding site" description="axial binding residue" evidence="8">
    <location>
        <position position="447"/>
    </location>
    <ligand>
        <name>heme</name>
        <dbReference type="ChEBI" id="CHEBI:30413"/>
    </ligand>
    <ligandPart>
        <name>Fe</name>
        <dbReference type="ChEBI" id="CHEBI:18248"/>
    </ligandPart>
</feature>
<gene>
    <name evidence="11" type="ORF">FLONG3_2620</name>
</gene>
<dbReference type="Gene3D" id="1.10.630.10">
    <property type="entry name" value="Cytochrome P450"/>
    <property type="match status" value="1"/>
</dbReference>
<keyword evidence="10" id="KW-1133">Transmembrane helix</keyword>
<organism evidence="11 12">
    <name type="scientific">Fusarium longipes</name>
    <dbReference type="NCBI Taxonomy" id="694270"/>
    <lineage>
        <taxon>Eukaryota</taxon>
        <taxon>Fungi</taxon>
        <taxon>Dikarya</taxon>
        <taxon>Ascomycota</taxon>
        <taxon>Pezizomycotina</taxon>
        <taxon>Sordariomycetes</taxon>
        <taxon>Hypocreomycetidae</taxon>
        <taxon>Hypocreales</taxon>
        <taxon>Nectriaceae</taxon>
        <taxon>Fusarium</taxon>
    </lineage>
</organism>
<dbReference type="Pfam" id="PF00067">
    <property type="entry name" value="p450"/>
    <property type="match status" value="1"/>
</dbReference>
<dbReference type="GO" id="GO:0005506">
    <property type="term" value="F:iron ion binding"/>
    <property type="evidence" value="ECO:0007669"/>
    <property type="project" value="InterPro"/>
</dbReference>
<dbReference type="GO" id="GO:0020037">
    <property type="term" value="F:heme binding"/>
    <property type="evidence" value="ECO:0007669"/>
    <property type="project" value="InterPro"/>
</dbReference>
<dbReference type="STRING" id="694270.A0A395T369"/>
<comment type="cofactor">
    <cofactor evidence="1 8">
        <name>heme</name>
        <dbReference type="ChEBI" id="CHEBI:30413"/>
    </cofactor>
</comment>
<dbReference type="PANTHER" id="PTHR46206">
    <property type="entry name" value="CYTOCHROME P450"/>
    <property type="match status" value="1"/>
</dbReference>
<dbReference type="InterPro" id="IPR017972">
    <property type="entry name" value="Cyt_P450_CS"/>
</dbReference>
<keyword evidence="6 8" id="KW-0408">Iron</keyword>
<keyword evidence="12" id="KW-1185">Reference proteome</keyword>
<keyword evidence="10" id="KW-0472">Membrane</keyword>
<evidence type="ECO:0000256" key="8">
    <source>
        <dbReference type="PIRSR" id="PIRSR602403-1"/>
    </source>
</evidence>
<sequence length="513" mass="58872">MTTDLDIVLGKSQYALFCGIALFTLFILRYSFLDNSGNKYPCINPKKPFEFSNGRVVQDFIKNGKEILTKGRALYKDKPYKAYTDVGEVLIIPPKYVDVLKSERQLDFEEVARDDTHGYIPGFEPIGSHFNLTAIVNKYLTRVLAKLMKPLSEEASMAVQHVLGSSTEWHQIDPQPEIIRIVSRMSSRVFMGEDLCRDEKWLEVSSDYTVQLFQTADTLRKYPRWVRPYVHWFLPSCQTLRKQLQVVRAHLQPHIDRRNAAKQEAIAEGRSSPFDDAIEWFEKEYDNKSDPAIEQIRLSLVAIHTTTDLLSETMFNIALHPELLKPLREEIASVLSEEGVKKTSLYNLKLMDSVIKESQRMRPVTLGSFKRQALADITLPNGDVIKKGTKLICDTTHQWNSEYYKDASEFDGYRFLRMRQTPGQDKHAHLVSTSSDQLGFGHGTHACPGRFFAANEIKIALCHMLLEYDWKMPEGAKHKATTFGLAFLGDRQTKLMVRRREPEVDINAIETNE</sequence>
<dbReference type="GO" id="GO:0016705">
    <property type="term" value="F:oxidoreductase activity, acting on paired donors, with incorporation or reduction of molecular oxygen"/>
    <property type="evidence" value="ECO:0007669"/>
    <property type="project" value="InterPro"/>
</dbReference>